<evidence type="ECO:0000313" key="2">
    <source>
        <dbReference type="EMBL" id="CAE7784046.1"/>
    </source>
</evidence>
<dbReference type="Proteomes" id="UP000601435">
    <property type="component" value="Unassembled WGS sequence"/>
</dbReference>
<sequence>MALEKEVRAPLRELQLVLEQVKARQDHLQRFLERADVQSAESRYPSPKVSGRRMPSPQPSRSFQPLDEALVDWPNGAETFAPFREQRCPRSGDKVASPGERPAPIRIPPEPITKQVAAPQEPLMQAYLAFLKGEVDGLPPEPVPMQGLGADMVTANRPEEEAAGPS</sequence>
<dbReference type="OrthoDB" id="539213at2759"/>
<protein>
    <submittedName>
        <fullName evidence="2">Uncharacterized protein</fullName>
    </submittedName>
</protein>
<reference evidence="2" key="1">
    <citation type="submission" date="2021-02" db="EMBL/GenBank/DDBJ databases">
        <authorList>
            <person name="Dougan E. K."/>
            <person name="Rhodes N."/>
            <person name="Thang M."/>
            <person name="Chan C."/>
        </authorList>
    </citation>
    <scope>NUCLEOTIDE SEQUENCE</scope>
</reference>
<dbReference type="EMBL" id="CAJNJA010042448">
    <property type="protein sequence ID" value="CAE7784046.1"/>
    <property type="molecule type" value="Genomic_DNA"/>
</dbReference>
<evidence type="ECO:0000256" key="1">
    <source>
        <dbReference type="SAM" id="MobiDB-lite"/>
    </source>
</evidence>
<name>A0A812YIX3_9DINO</name>
<accession>A0A812YIX3</accession>
<feature type="non-terminal residue" evidence="2">
    <location>
        <position position="166"/>
    </location>
</feature>
<organism evidence="2 3">
    <name type="scientific">Symbiodinium necroappetens</name>
    <dbReference type="NCBI Taxonomy" id="1628268"/>
    <lineage>
        <taxon>Eukaryota</taxon>
        <taxon>Sar</taxon>
        <taxon>Alveolata</taxon>
        <taxon>Dinophyceae</taxon>
        <taxon>Suessiales</taxon>
        <taxon>Symbiodiniaceae</taxon>
        <taxon>Symbiodinium</taxon>
    </lineage>
</organism>
<keyword evidence="3" id="KW-1185">Reference proteome</keyword>
<feature type="region of interest" description="Disordered" evidence="1">
    <location>
        <begin position="34"/>
        <end position="64"/>
    </location>
</feature>
<gene>
    <name evidence="2" type="ORF">SNEC2469_LOCUS22993</name>
</gene>
<comment type="caution">
    <text evidence="2">The sequence shown here is derived from an EMBL/GenBank/DDBJ whole genome shotgun (WGS) entry which is preliminary data.</text>
</comment>
<feature type="region of interest" description="Disordered" evidence="1">
    <location>
        <begin position="85"/>
        <end position="112"/>
    </location>
</feature>
<dbReference type="AlphaFoldDB" id="A0A812YIX3"/>
<proteinExistence type="predicted"/>
<evidence type="ECO:0000313" key="3">
    <source>
        <dbReference type="Proteomes" id="UP000601435"/>
    </source>
</evidence>